<keyword evidence="3" id="KW-1185">Reference proteome</keyword>
<name>E3SSK2_9CAUD</name>
<protein>
    <submittedName>
        <fullName evidence="2">Uncharacterized protein</fullName>
    </submittedName>
</protein>
<feature type="region of interest" description="Disordered" evidence="1">
    <location>
        <begin position="32"/>
        <end position="51"/>
    </location>
</feature>
<dbReference type="GeneID" id="10327873"/>
<sequence length="51" mass="5680">MSDKLEELEARIAKLEAQMFNVNREFELGPVSGFWEQSGQGSKPAPPTAEE</sequence>
<dbReference type="EMBL" id="GU075905">
    <property type="protein sequence ID" value="ADO99780.1"/>
    <property type="molecule type" value="Genomic_DNA"/>
</dbReference>
<evidence type="ECO:0000256" key="1">
    <source>
        <dbReference type="SAM" id="MobiDB-lite"/>
    </source>
</evidence>
<proteinExistence type="predicted"/>
<accession>E3SSK2</accession>
<gene>
    <name evidence="2" type="ORF">PHM2_002</name>
</gene>
<dbReference type="KEGG" id="vg:10327873"/>
<dbReference type="Proteomes" id="UP000006538">
    <property type="component" value="Segment"/>
</dbReference>
<evidence type="ECO:0000313" key="2">
    <source>
        <dbReference type="EMBL" id="ADO99780.1"/>
    </source>
</evidence>
<evidence type="ECO:0000313" key="3">
    <source>
        <dbReference type="Proteomes" id="UP000006538"/>
    </source>
</evidence>
<reference evidence="2 3" key="1">
    <citation type="journal article" date="2010" name="Environ. Microbiol.">
        <title>Genomic analysis of oceanic cyanobacterial myoviruses compared with T4-like myoviruses from diverse hosts and environments.</title>
        <authorList>
            <person name="Sullivan M.B."/>
            <person name="Huang K.H."/>
            <person name="Ignacio-Espinoza J.C."/>
            <person name="Berlin A.M."/>
            <person name="Kelly L."/>
            <person name="Weigele P.R."/>
            <person name="DeFrancesco A.S."/>
            <person name="Kern S.E."/>
            <person name="Thompson L.R."/>
            <person name="Young S."/>
            <person name="Yandava C."/>
            <person name="Fu R."/>
            <person name="Krastins B."/>
            <person name="Chase M."/>
            <person name="Sarracino D."/>
            <person name="Osburne M.S."/>
            <person name="Henn M.R."/>
            <person name="Chisholm S.W."/>
        </authorList>
    </citation>
    <scope>NUCLEOTIDE SEQUENCE [LARGE SCALE GENOMIC DNA]</scope>
    <source>
        <strain evidence="2">M4-259</strain>
    </source>
</reference>
<dbReference type="OrthoDB" id="39717at10239"/>
<dbReference type="RefSeq" id="YP_004323371.1">
    <property type="nucleotide sequence ID" value="NC_015284.1"/>
</dbReference>
<organism evidence="2 3">
    <name type="scientific">Prochlorococcus phage P-HM2</name>
    <dbReference type="NCBI Taxonomy" id="445696"/>
    <lineage>
        <taxon>Viruses</taxon>
        <taxon>Duplodnaviria</taxon>
        <taxon>Heunggongvirae</taxon>
        <taxon>Uroviricota</taxon>
        <taxon>Caudoviricetes</taxon>
        <taxon>Eurybiavirus</taxon>
        <taxon>Eurybiavirus PHM2</taxon>
    </lineage>
</organism>